<feature type="compositionally biased region" description="Polar residues" evidence="3">
    <location>
        <begin position="675"/>
        <end position="686"/>
    </location>
</feature>
<name>A0AA38P112_9AGAR</name>
<feature type="region of interest" description="Disordered" evidence="3">
    <location>
        <begin position="663"/>
        <end position="749"/>
    </location>
</feature>
<keyword evidence="1 2" id="KW-0238">DNA-binding</keyword>
<evidence type="ECO:0000313" key="6">
    <source>
        <dbReference type="Proteomes" id="UP001163846"/>
    </source>
</evidence>
<feature type="compositionally biased region" description="Low complexity" evidence="3">
    <location>
        <begin position="61"/>
        <end position="86"/>
    </location>
</feature>
<evidence type="ECO:0000313" key="5">
    <source>
        <dbReference type="EMBL" id="KAJ3834294.1"/>
    </source>
</evidence>
<dbReference type="InterPro" id="IPR050211">
    <property type="entry name" value="FOX_domain-containing"/>
</dbReference>
<keyword evidence="6" id="KW-1185">Reference proteome</keyword>
<feature type="DNA-binding region" description="Fork-head" evidence="2">
    <location>
        <begin position="333"/>
        <end position="425"/>
    </location>
</feature>
<feature type="compositionally biased region" description="Polar residues" evidence="3">
    <location>
        <begin position="529"/>
        <end position="539"/>
    </location>
</feature>
<evidence type="ECO:0000259" key="4">
    <source>
        <dbReference type="PROSITE" id="PS50039"/>
    </source>
</evidence>
<dbReference type="PROSITE" id="PS50039">
    <property type="entry name" value="FORK_HEAD_3"/>
    <property type="match status" value="1"/>
</dbReference>
<dbReference type="Proteomes" id="UP001163846">
    <property type="component" value="Unassembled WGS sequence"/>
</dbReference>
<feature type="compositionally biased region" description="Low complexity" evidence="3">
    <location>
        <begin position="143"/>
        <end position="156"/>
    </location>
</feature>
<dbReference type="GO" id="GO:0000978">
    <property type="term" value="F:RNA polymerase II cis-regulatory region sequence-specific DNA binding"/>
    <property type="evidence" value="ECO:0007669"/>
    <property type="project" value="TreeGrafter"/>
</dbReference>
<feature type="region of interest" description="Disordered" evidence="3">
    <location>
        <begin position="522"/>
        <end position="587"/>
    </location>
</feature>
<feature type="compositionally biased region" description="Basic and acidic residues" evidence="3">
    <location>
        <begin position="462"/>
        <end position="473"/>
    </location>
</feature>
<feature type="compositionally biased region" description="Low complexity" evidence="3">
    <location>
        <begin position="578"/>
        <end position="587"/>
    </location>
</feature>
<organism evidence="5 6">
    <name type="scientific">Lentinula raphanica</name>
    <dbReference type="NCBI Taxonomy" id="153919"/>
    <lineage>
        <taxon>Eukaryota</taxon>
        <taxon>Fungi</taxon>
        <taxon>Dikarya</taxon>
        <taxon>Basidiomycota</taxon>
        <taxon>Agaricomycotina</taxon>
        <taxon>Agaricomycetes</taxon>
        <taxon>Agaricomycetidae</taxon>
        <taxon>Agaricales</taxon>
        <taxon>Marasmiineae</taxon>
        <taxon>Omphalotaceae</taxon>
        <taxon>Lentinula</taxon>
    </lineage>
</organism>
<feature type="compositionally biased region" description="Low complexity" evidence="3">
    <location>
        <begin position="475"/>
        <end position="485"/>
    </location>
</feature>
<feature type="compositionally biased region" description="Low complexity" evidence="3">
    <location>
        <begin position="787"/>
        <end position="801"/>
    </location>
</feature>
<feature type="region of interest" description="Disordered" evidence="3">
    <location>
        <begin position="427"/>
        <end position="494"/>
    </location>
</feature>
<keyword evidence="2" id="KW-0539">Nucleus</keyword>
<feature type="compositionally biased region" description="Low complexity" evidence="3">
    <location>
        <begin position="714"/>
        <end position="725"/>
    </location>
</feature>
<feature type="compositionally biased region" description="Pro residues" evidence="3">
    <location>
        <begin position="730"/>
        <end position="743"/>
    </location>
</feature>
<dbReference type="PANTHER" id="PTHR11829">
    <property type="entry name" value="FORKHEAD BOX PROTEIN"/>
    <property type="match status" value="1"/>
</dbReference>
<dbReference type="InterPro" id="IPR001766">
    <property type="entry name" value="Fork_head_dom"/>
</dbReference>
<evidence type="ECO:0000256" key="3">
    <source>
        <dbReference type="SAM" id="MobiDB-lite"/>
    </source>
</evidence>
<feature type="compositionally biased region" description="Basic and acidic residues" evidence="3">
    <location>
        <begin position="163"/>
        <end position="189"/>
    </location>
</feature>
<feature type="compositionally biased region" description="Polar residues" evidence="3">
    <location>
        <begin position="549"/>
        <end position="570"/>
    </location>
</feature>
<protein>
    <recommendedName>
        <fullName evidence="4">Fork-head domain-containing protein</fullName>
    </recommendedName>
</protein>
<dbReference type="GO" id="GO:0005634">
    <property type="term" value="C:nucleus"/>
    <property type="evidence" value="ECO:0007669"/>
    <property type="project" value="UniProtKB-SubCell"/>
</dbReference>
<comment type="caution">
    <text evidence="5">The sequence shown here is derived from an EMBL/GenBank/DDBJ whole genome shotgun (WGS) entry which is preliminary data.</text>
</comment>
<reference evidence="5" key="1">
    <citation type="submission" date="2022-08" db="EMBL/GenBank/DDBJ databases">
        <authorList>
            <consortium name="DOE Joint Genome Institute"/>
            <person name="Min B."/>
            <person name="Riley R."/>
            <person name="Sierra-Patev S."/>
            <person name="Naranjo-Ortiz M."/>
            <person name="Looney B."/>
            <person name="Konkel Z."/>
            <person name="Slot J.C."/>
            <person name="Sakamoto Y."/>
            <person name="Steenwyk J.L."/>
            <person name="Rokas A."/>
            <person name="Carro J."/>
            <person name="Camarero S."/>
            <person name="Ferreira P."/>
            <person name="Molpeceres G."/>
            <person name="Ruiz-Duenas F.J."/>
            <person name="Serrano A."/>
            <person name="Henrissat B."/>
            <person name="Drula E."/>
            <person name="Hughes K.W."/>
            <person name="Mata J.L."/>
            <person name="Ishikawa N.K."/>
            <person name="Vargas-Isla R."/>
            <person name="Ushijima S."/>
            <person name="Smith C.A."/>
            <person name="Ahrendt S."/>
            <person name="Andreopoulos W."/>
            <person name="He G."/>
            <person name="Labutti K."/>
            <person name="Lipzen A."/>
            <person name="Ng V."/>
            <person name="Sandor L."/>
            <person name="Barry K."/>
            <person name="Martinez A.T."/>
            <person name="Xiao Y."/>
            <person name="Gibbons J.G."/>
            <person name="Terashima K."/>
            <person name="Hibbett D.S."/>
            <person name="Grigoriev I.V."/>
        </authorList>
    </citation>
    <scope>NUCLEOTIDE SEQUENCE</scope>
    <source>
        <strain evidence="5">TFB9207</strain>
    </source>
</reference>
<dbReference type="PANTHER" id="PTHR11829:SF343">
    <property type="entry name" value="FORK-HEAD DOMAIN-CONTAINING PROTEIN"/>
    <property type="match status" value="1"/>
</dbReference>
<dbReference type="AlphaFoldDB" id="A0AA38P112"/>
<dbReference type="InterPro" id="IPR036390">
    <property type="entry name" value="WH_DNA-bd_sf"/>
</dbReference>
<feature type="domain" description="Fork-head" evidence="4">
    <location>
        <begin position="333"/>
        <end position="425"/>
    </location>
</feature>
<dbReference type="GO" id="GO:0000981">
    <property type="term" value="F:DNA-binding transcription factor activity, RNA polymerase II-specific"/>
    <property type="evidence" value="ECO:0007669"/>
    <property type="project" value="TreeGrafter"/>
</dbReference>
<dbReference type="Gene3D" id="1.10.10.10">
    <property type="entry name" value="Winged helix-like DNA-binding domain superfamily/Winged helix DNA-binding domain"/>
    <property type="match status" value="1"/>
</dbReference>
<dbReference type="SUPFAM" id="SSF46785">
    <property type="entry name" value="Winged helix' DNA-binding domain"/>
    <property type="match status" value="1"/>
</dbReference>
<feature type="compositionally biased region" description="Basic and acidic residues" evidence="3">
    <location>
        <begin position="107"/>
        <end position="122"/>
    </location>
</feature>
<comment type="subcellular location">
    <subcellularLocation>
        <location evidence="2">Nucleus</location>
    </subcellularLocation>
</comment>
<proteinExistence type="predicted"/>
<evidence type="ECO:0000256" key="1">
    <source>
        <dbReference type="ARBA" id="ARBA00023125"/>
    </source>
</evidence>
<dbReference type="CDD" id="cd00059">
    <property type="entry name" value="FH_FOX"/>
    <property type="match status" value="1"/>
</dbReference>
<dbReference type="InterPro" id="IPR036388">
    <property type="entry name" value="WH-like_DNA-bd_sf"/>
</dbReference>
<sequence>MSTTDGHHSPISQLLTTLGLTREDLQQRSDEMRQFLTTESYQSSRVGLRGRADSTSSAHISSMSRSNSVISTSGRSLSRASSISFRDASPPVTPVKSEQPEYGLPHRHVDSMDVIIERQRQARKERRLRKGKERDSQRLVAMSSGSPTPSSASTRSLVIDSLLQRRDDDQTDMKGRVETMTRAPTERRSPPPLTPQQSRYYREHTLSQSKTIVPKVESPAQTPDLSQHLAPQQPKPYYPLPDLATLTALQTLQASASGPPVTPQLRRVQTLNEVSERSPLPPSSPSPDSLQSSPIRPIVNLVSSPGPMGPPPEEEAYGKLPYTLPPGPYSPNKPDLSYAALLGQAILSSSDHRLTLQEIYDWITIVYPFFKRGETTWMNSIRHVLSTTACFRKVTRDRALGRTQWAIWDEDLECFKGGGFRKQFCKDMNGGKNGADTRNKRGRKPAEDSEGSAERKSKRAKKDANFKDSDKGHQRAIAPAATIFPPTRPAPPLQPYREVSVAHNLTSDITFPPLPAESGFRPFSDHLSSRSNSRATSQFDGDDGIRASSPASSVLESQYTDPSSASTSSVPDLIPNGSSSSPPLSTSELDLEAPIRIVEQPLCLAPSATVAGLDSDEEEGPQNLFSSSKTSTKLTPVYTWDDSPRAKELSKLGGKLNFSAPALDHYDGNSEDETNNPSGAASSRSFSMLAEPFDRLPPSPTNRKTATKARKYKASSASRTRGAGSMRLSTPPPRDNLSTPPPSQTLQLSPVRTPLSHKGLHMSPSASLAHYKSHLDPPPALQFDPLSSSTSGDPPTTPKKSLAFPLLDDSPFRTSLIGFSPFRTPGSSGLYDPHDPRALLDEEFRRIGAGSFGEDSPASGLFGKERQLLYDSPSGLDGSPGKYKRWW</sequence>
<feature type="region of interest" description="Disordered" evidence="3">
    <location>
        <begin position="255"/>
        <end position="294"/>
    </location>
</feature>
<accession>A0AA38P112</accession>
<dbReference type="Pfam" id="PF00250">
    <property type="entry name" value="Forkhead"/>
    <property type="match status" value="1"/>
</dbReference>
<dbReference type="PRINTS" id="PR00053">
    <property type="entry name" value="FORKHEAD"/>
</dbReference>
<feature type="region of interest" description="Disordered" evidence="3">
    <location>
        <begin position="42"/>
        <end position="238"/>
    </location>
</feature>
<evidence type="ECO:0000256" key="2">
    <source>
        <dbReference type="PROSITE-ProRule" id="PRU00089"/>
    </source>
</evidence>
<feature type="region of interest" description="Disordered" evidence="3">
    <location>
        <begin position="769"/>
        <end position="805"/>
    </location>
</feature>
<gene>
    <name evidence="5" type="ORF">F5878DRAFT_630880</name>
</gene>
<feature type="compositionally biased region" description="Basic and acidic residues" evidence="3">
    <location>
        <begin position="435"/>
        <end position="455"/>
    </location>
</feature>
<dbReference type="EMBL" id="MU806552">
    <property type="protein sequence ID" value="KAJ3834294.1"/>
    <property type="molecule type" value="Genomic_DNA"/>
</dbReference>
<dbReference type="SMART" id="SM00339">
    <property type="entry name" value="FH"/>
    <property type="match status" value="1"/>
</dbReference>